<feature type="transmembrane region" description="Helical" evidence="5">
    <location>
        <begin position="116"/>
        <end position="136"/>
    </location>
</feature>
<evidence type="ECO:0000256" key="5">
    <source>
        <dbReference type="SAM" id="Phobius"/>
    </source>
</evidence>
<keyword evidence="4 5" id="KW-0472">Membrane</keyword>
<evidence type="ECO:0000256" key="2">
    <source>
        <dbReference type="ARBA" id="ARBA00022692"/>
    </source>
</evidence>
<name>A0A0G1W8K3_9BACT</name>
<feature type="transmembrane region" description="Helical" evidence="5">
    <location>
        <begin position="87"/>
        <end position="110"/>
    </location>
</feature>
<accession>A0A0G1W8K3</accession>
<dbReference type="STRING" id="1618665.UY55_C0002G0164"/>
<evidence type="ECO:0000256" key="4">
    <source>
        <dbReference type="ARBA" id="ARBA00023136"/>
    </source>
</evidence>
<dbReference type="PATRIC" id="fig|1618665.3.peg.449"/>
<feature type="transmembrane region" description="Helical" evidence="5">
    <location>
        <begin position="46"/>
        <end position="67"/>
    </location>
</feature>
<dbReference type="CDD" id="cd01059">
    <property type="entry name" value="CCC1_like"/>
    <property type="match status" value="1"/>
</dbReference>
<evidence type="ECO:0000256" key="1">
    <source>
        <dbReference type="ARBA" id="ARBA00004127"/>
    </source>
</evidence>
<dbReference type="GO" id="GO:0005384">
    <property type="term" value="F:manganese ion transmembrane transporter activity"/>
    <property type="evidence" value="ECO:0007669"/>
    <property type="project" value="InterPro"/>
</dbReference>
<evidence type="ECO:0008006" key="8">
    <source>
        <dbReference type="Google" id="ProtNLM"/>
    </source>
</evidence>
<dbReference type="EMBL" id="LCQK01000002">
    <property type="protein sequence ID" value="KKW15106.1"/>
    <property type="molecule type" value="Genomic_DNA"/>
</dbReference>
<keyword evidence="2 5" id="KW-0812">Transmembrane</keyword>
<comment type="caution">
    <text evidence="6">The sequence shown here is derived from an EMBL/GenBank/DDBJ whole genome shotgun (WGS) entry which is preliminary data.</text>
</comment>
<feature type="transmembrane region" description="Helical" evidence="5">
    <location>
        <begin position="148"/>
        <end position="167"/>
    </location>
</feature>
<gene>
    <name evidence="6" type="ORF">UY55_C0002G0164</name>
</gene>
<reference evidence="6 7" key="1">
    <citation type="journal article" date="2015" name="Nature">
        <title>rRNA introns, odd ribosomes, and small enigmatic genomes across a large radiation of phyla.</title>
        <authorList>
            <person name="Brown C.T."/>
            <person name="Hug L.A."/>
            <person name="Thomas B.C."/>
            <person name="Sharon I."/>
            <person name="Castelle C.J."/>
            <person name="Singh A."/>
            <person name="Wilkins M.J."/>
            <person name="Williams K.H."/>
            <person name="Banfield J.F."/>
        </authorList>
    </citation>
    <scope>NUCLEOTIDE SEQUENCE [LARGE SCALE GENOMIC DNA]</scope>
</reference>
<dbReference type="AlphaFoldDB" id="A0A0G1W8K3"/>
<dbReference type="GO" id="GO:0012505">
    <property type="term" value="C:endomembrane system"/>
    <property type="evidence" value="ECO:0007669"/>
    <property type="project" value="UniProtKB-SubCell"/>
</dbReference>
<organism evidence="6 7">
    <name type="scientific">Candidatus Jorgensenbacteria bacterium GW2011_GWB1_50_10</name>
    <dbReference type="NCBI Taxonomy" id="1618665"/>
    <lineage>
        <taxon>Bacteria</taxon>
        <taxon>Candidatus Joergenseniibacteriota</taxon>
    </lineage>
</organism>
<proteinExistence type="predicted"/>
<dbReference type="GO" id="GO:0030026">
    <property type="term" value="P:intracellular manganese ion homeostasis"/>
    <property type="evidence" value="ECO:0007669"/>
    <property type="project" value="InterPro"/>
</dbReference>
<dbReference type="PANTHER" id="PTHR31851">
    <property type="entry name" value="FE(2+)/MN(2+) TRANSPORTER PCL1"/>
    <property type="match status" value="1"/>
</dbReference>
<evidence type="ECO:0000313" key="6">
    <source>
        <dbReference type="EMBL" id="KKW15106.1"/>
    </source>
</evidence>
<dbReference type="Pfam" id="PF01988">
    <property type="entry name" value="VIT1"/>
    <property type="match status" value="2"/>
</dbReference>
<evidence type="ECO:0000313" key="7">
    <source>
        <dbReference type="Proteomes" id="UP000034224"/>
    </source>
</evidence>
<protein>
    <recommendedName>
        <fullName evidence="8">VIT family protein</fullName>
    </recommendedName>
</protein>
<keyword evidence="3 5" id="KW-1133">Transmembrane helix</keyword>
<dbReference type="InterPro" id="IPR008217">
    <property type="entry name" value="Ccc1_fam"/>
</dbReference>
<comment type="subcellular location">
    <subcellularLocation>
        <location evidence="1">Endomembrane system</location>
        <topology evidence="1">Multi-pass membrane protein</topology>
    </subcellularLocation>
</comment>
<dbReference type="Proteomes" id="UP000034224">
    <property type="component" value="Unassembled WGS sequence"/>
</dbReference>
<sequence>MFLIPHSKKFFEILVRNLIFGAEDSLVSTVGMLSGIALAGVGRADLILAGVVLIFVEAFSMAAGSFLSERSTEEYVDGRDLPLRYPLLGGLIMFVSYFISGFIPLFPYFIVEISSAFQTSVVLSLIALFLLGAISAKRFNAKPVRSGMRMLIIGGLAVALGILVGNIF</sequence>
<evidence type="ECO:0000256" key="3">
    <source>
        <dbReference type="ARBA" id="ARBA00022989"/>
    </source>
</evidence>